<dbReference type="Proteomes" id="UP000190188">
    <property type="component" value="Unassembled WGS sequence"/>
</dbReference>
<dbReference type="RefSeq" id="WP_158081852.1">
    <property type="nucleotide sequence ID" value="NZ_MSZX01000025.1"/>
</dbReference>
<feature type="signal peptide" evidence="1">
    <location>
        <begin position="1"/>
        <end position="27"/>
    </location>
</feature>
<gene>
    <name evidence="3" type="ORF">BVG16_31250</name>
</gene>
<dbReference type="STRING" id="1324314.BVG16_31250"/>
<keyword evidence="1" id="KW-0732">Signal</keyword>
<dbReference type="OrthoDB" id="2005648at2"/>
<evidence type="ECO:0000259" key="2">
    <source>
        <dbReference type="Pfam" id="PF07833"/>
    </source>
</evidence>
<dbReference type="AlphaFoldDB" id="A0A1T2WZP3"/>
<dbReference type="Pfam" id="PF07833">
    <property type="entry name" value="Cu_amine_oxidN1"/>
    <property type="match status" value="1"/>
</dbReference>
<name>A0A1T2WZP3_9BACL</name>
<comment type="caution">
    <text evidence="3">The sequence shown here is derived from an EMBL/GenBank/DDBJ whole genome shotgun (WGS) entry which is preliminary data.</text>
</comment>
<keyword evidence="4" id="KW-1185">Reference proteome</keyword>
<dbReference type="InterPro" id="IPR012854">
    <property type="entry name" value="Cu_amine_oxidase-like_N"/>
</dbReference>
<proteinExistence type="predicted"/>
<sequence>MVRKCYSLLISAFLLSVLVVAPTTIFAAAPATSFNVYMNGKQLEDVLMLQGRTLVPLTAFDDPARLSYTYDANSKTVNITNKVNKVSIQLSGGAQEAIMNGKKVKLDAQVTFKGDRTFVPLRFLSENLGGSVSYDKEGKKVVVRTPSEQERFKTLMSGDLTEARKIAIKLPVIYGKDALQPQGEGFSIQYTFPKGETLRYYQQYKGLVNYVEINADGLAEIKWQGDEPQSGIEHREKGNKPADLGEAVYFIDNVMSDYTYYGTIDKLGKSTELGQLDRSEENNKGKVIVPIDEEKRIDASKD</sequence>
<feature type="chain" id="PRO_5013386654" description="Copper amine oxidase-like N-terminal domain-containing protein" evidence="1">
    <location>
        <begin position="28"/>
        <end position="302"/>
    </location>
</feature>
<reference evidence="3 4" key="1">
    <citation type="submission" date="2017-01" db="EMBL/GenBank/DDBJ databases">
        <title>Genome analysis of Paenibacillus selenitrireducens ES3-24.</title>
        <authorList>
            <person name="Xu D."/>
            <person name="Yao R."/>
            <person name="Zheng S."/>
        </authorList>
    </citation>
    <scope>NUCLEOTIDE SEQUENCE [LARGE SCALE GENOMIC DNA]</scope>
    <source>
        <strain evidence="3 4">ES3-24</strain>
    </source>
</reference>
<evidence type="ECO:0000256" key="1">
    <source>
        <dbReference type="SAM" id="SignalP"/>
    </source>
</evidence>
<dbReference type="InterPro" id="IPR036582">
    <property type="entry name" value="Mao_N_sf"/>
</dbReference>
<accession>A0A1T2WZP3</accession>
<dbReference type="SUPFAM" id="SSF55383">
    <property type="entry name" value="Copper amine oxidase, domain N"/>
    <property type="match status" value="1"/>
</dbReference>
<evidence type="ECO:0000313" key="4">
    <source>
        <dbReference type="Proteomes" id="UP000190188"/>
    </source>
</evidence>
<organism evidence="3 4">
    <name type="scientific">Paenibacillus selenitireducens</name>
    <dbReference type="NCBI Taxonomy" id="1324314"/>
    <lineage>
        <taxon>Bacteria</taxon>
        <taxon>Bacillati</taxon>
        <taxon>Bacillota</taxon>
        <taxon>Bacilli</taxon>
        <taxon>Bacillales</taxon>
        <taxon>Paenibacillaceae</taxon>
        <taxon>Paenibacillus</taxon>
    </lineage>
</organism>
<feature type="domain" description="Copper amine oxidase-like N-terminal" evidence="2">
    <location>
        <begin position="46"/>
        <end position="142"/>
    </location>
</feature>
<protein>
    <recommendedName>
        <fullName evidence="2">Copper amine oxidase-like N-terminal domain-containing protein</fullName>
    </recommendedName>
</protein>
<evidence type="ECO:0000313" key="3">
    <source>
        <dbReference type="EMBL" id="OPA72936.1"/>
    </source>
</evidence>
<dbReference type="Gene3D" id="3.30.457.10">
    <property type="entry name" value="Copper amine oxidase-like, N-terminal domain"/>
    <property type="match status" value="1"/>
</dbReference>
<dbReference type="EMBL" id="MSZX01000025">
    <property type="protein sequence ID" value="OPA72936.1"/>
    <property type="molecule type" value="Genomic_DNA"/>
</dbReference>